<protein>
    <submittedName>
        <fullName evidence="3">Uncharacterized protein</fullName>
    </submittedName>
</protein>
<name>A0A2K8PVD2_ACIHA</name>
<reference evidence="3 5" key="1">
    <citation type="submission" date="2018-08" db="EMBL/GenBank/DDBJ databases">
        <title>Analysis of the genomic diversity of Mexican Acinetobacter haemolyticus clinical isolates.</title>
        <authorList>
            <person name="Castro-Jaimes S."/>
            <person name="Cevallos M.A."/>
        </authorList>
    </citation>
    <scope>NUCLEOTIDE SEQUENCE [LARGE SCALE GENOMIC DNA]</scope>
    <source>
        <strain evidence="3 5">AN43</strain>
    </source>
</reference>
<reference evidence="2 4" key="2">
    <citation type="submission" date="2019-12" db="EMBL/GenBank/DDBJ databases">
        <title>Acinetobacter haemolyticus comparative genomics.</title>
        <authorList>
            <person name="Castro-Jaimes S."/>
            <person name="Bello-Lopez E."/>
            <person name="Velazquez-Acosta C."/>
            <person name="Volkow-Fernandez P."/>
            <person name="Lozano-Zarain P."/>
            <person name="Castillo Ramirez S."/>
            <person name="Cevallos M.A."/>
        </authorList>
    </citation>
    <scope>NUCLEOTIDE SEQUENCE [LARGE SCALE GENOMIC DNA]</scope>
    <source>
        <strain evidence="2 4">AN10</strain>
    </source>
</reference>
<accession>A0A2K8PVD2</accession>
<gene>
    <name evidence="3" type="ORF">AhaeAN43_12355</name>
    <name evidence="2" type="ORF">GPS52_01550</name>
</gene>
<feature type="coiled-coil region" evidence="1">
    <location>
        <begin position="187"/>
        <end position="245"/>
    </location>
</feature>
<dbReference type="EMBL" id="CP031976">
    <property type="protein sequence ID" value="QHI14098.1"/>
    <property type="molecule type" value="Genomic_DNA"/>
</dbReference>
<dbReference type="Proteomes" id="UP000463868">
    <property type="component" value="Chromosome"/>
</dbReference>
<evidence type="ECO:0000313" key="4">
    <source>
        <dbReference type="Proteomes" id="UP000451048"/>
    </source>
</evidence>
<keyword evidence="1" id="KW-0175">Coiled coil</keyword>
<proteinExistence type="predicted"/>
<organism evidence="3 5">
    <name type="scientific">Acinetobacter haemolyticus</name>
    <dbReference type="NCBI Taxonomy" id="29430"/>
    <lineage>
        <taxon>Bacteria</taxon>
        <taxon>Pseudomonadati</taxon>
        <taxon>Pseudomonadota</taxon>
        <taxon>Gammaproteobacteria</taxon>
        <taxon>Moraxellales</taxon>
        <taxon>Moraxellaceae</taxon>
        <taxon>Acinetobacter</taxon>
    </lineage>
</organism>
<dbReference type="AlphaFoldDB" id="A0A2K8PVD2"/>
<evidence type="ECO:0000313" key="3">
    <source>
        <dbReference type="EMBL" id="QHI14098.1"/>
    </source>
</evidence>
<dbReference type="RefSeq" id="WP_005091447.1">
    <property type="nucleotide sequence ID" value="NZ_CP018260.1"/>
</dbReference>
<evidence type="ECO:0000313" key="5">
    <source>
        <dbReference type="Proteomes" id="UP000463868"/>
    </source>
</evidence>
<evidence type="ECO:0000256" key="1">
    <source>
        <dbReference type="SAM" id="Coils"/>
    </source>
</evidence>
<dbReference type="Proteomes" id="UP000451048">
    <property type="component" value="Unassembled WGS sequence"/>
</dbReference>
<sequence length="283" mass="33316">MMKITNEDINILEAEMLNCYIYHAGGVGHLEEQQAFSADEIELIRKCMADEISLRGEAQLSQFYELNRLLDRIAQLKEELLGMDDNQKNKHSVDGYRRILYAYLELDFDQHVFQHPKLQRRINGIKNVKKRYEGNLYEKREIIYRVLRETAKIKGRWKSVTAAINDVYPTLEKELKAFDQNWITSRVAENTSKIAELRDALENNKKRYKGACDIKIQDRTYISYIKSLEEENREFRRALNAHNVADILKKKMAFNSNDQEQTLLNHVRNCPELLAEIIEKDSK</sequence>
<evidence type="ECO:0000313" key="2">
    <source>
        <dbReference type="EMBL" id="NAR72187.1"/>
    </source>
</evidence>
<dbReference type="EMBL" id="WTTO01000003">
    <property type="protein sequence ID" value="NAR72187.1"/>
    <property type="molecule type" value="Genomic_DNA"/>
</dbReference>